<dbReference type="InterPro" id="IPR039261">
    <property type="entry name" value="FNR_nucleotide-bd"/>
</dbReference>
<comment type="catalytic activity">
    <reaction evidence="9">
        <text>2 nitric oxide + NADH + 2 O2 = 2 nitrate + NAD(+) + H(+)</text>
        <dbReference type="Rhea" id="RHEA:19469"/>
        <dbReference type="ChEBI" id="CHEBI:15378"/>
        <dbReference type="ChEBI" id="CHEBI:15379"/>
        <dbReference type="ChEBI" id="CHEBI:16480"/>
        <dbReference type="ChEBI" id="CHEBI:17632"/>
        <dbReference type="ChEBI" id="CHEBI:57540"/>
        <dbReference type="ChEBI" id="CHEBI:57945"/>
        <dbReference type="EC" id="1.14.12.17"/>
    </reaction>
</comment>
<evidence type="ECO:0000256" key="3">
    <source>
        <dbReference type="ARBA" id="ARBA00006401"/>
    </source>
</evidence>
<keyword evidence="11" id="KW-0813">Transport</keyword>
<evidence type="ECO:0000256" key="8">
    <source>
        <dbReference type="ARBA" id="ARBA00023027"/>
    </source>
</evidence>
<dbReference type="InterPro" id="IPR001433">
    <property type="entry name" value="OxRdtase_FAD/NAD-bd"/>
</dbReference>
<proteinExistence type="inferred from homology"/>
<dbReference type="Gene3D" id="2.40.30.10">
    <property type="entry name" value="Translation factors"/>
    <property type="match status" value="1"/>
</dbReference>
<dbReference type="EMBL" id="BMCU01000007">
    <property type="protein sequence ID" value="GGG28471.1"/>
    <property type="molecule type" value="Genomic_DNA"/>
</dbReference>
<comment type="catalytic activity">
    <reaction evidence="10">
        <text>2 nitric oxide + NADPH + 2 O2 = 2 nitrate + NADP(+) + H(+)</text>
        <dbReference type="Rhea" id="RHEA:19465"/>
        <dbReference type="ChEBI" id="CHEBI:15378"/>
        <dbReference type="ChEBI" id="CHEBI:15379"/>
        <dbReference type="ChEBI" id="CHEBI:16480"/>
        <dbReference type="ChEBI" id="CHEBI:17632"/>
        <dbReference type="ChEBI" id="CHEBI:57783"/>
        <dbReference type="ChEBI" id="CHEBI:58349"/>
        <dbReference type="EC" id="1.14.12.17"/>
    </reaction>
</comment>
<comment type="similarity">
    <text evidence="11">Belongs to the globin family.</text>
</comment>
<evidence type="ECO:0000256" key="5">
    <source>
        <dbReference type="ARBA" id="ARBA00022714"/>
    </source>
</evidence>
<dbReference type="InterPro" id="IPR012292">
    <property type="entry name" value="Globin/Proto"/>
</dbReference>
<evidence type="ECO:0000256" key="7">
    <source>
        <dbReference type="ARBA" id="ARBA00023014"/>
    </source>
</evidence>
<keyword evidence="11" id="KW-0349">Heme</keyword>
<dbReference type="RefSeq" id="WP_188547796.1">
    <property type="nucleotide sequence ID" value="NZ_BMCU01000007.1"/>
</dbReference>
<dbReference type="PANTHER" id="PTHR47354">
    <property type="entry name" value="NADH OXIDOREDUCTASE HCR"/>
    <property type="match status" value="1"/>
</dbReference>
<evidence type="ECO:0000256" key="2">
    <source>
        <dbReference type="ARBA" id="ARBA00001974"/>
    </source>
</evidence>
<keyword evidence="8" id="KW-0520">NAD</keyword>
<evidence type="ECO:0000313" key="15">
    <source>
        <dbReference type="Proteomes" id="UP000654257"/>
    </source>
</evidence>
<keyword evidence="6" id="KW-0521">NADP</keyword>
<reference evidence="14" key="1">
    <citation type="journal article" date="2014" name="Int. J. Syst. Evol. Microbiol.">
        <title>Complete genome sequence of Corynebacterium casei LMG S-19264T (=DSM 44701T), isolated from a smear-ripened cheese.</title>
        <authorList>
            <consortium name="US DOE Joint Genome Institute (JGI-PGF)"/>
            <person name="Walter F."/>
            <person name="Albersmeier A."/>
            <person name="Kalinowski J."/>
            <person name="Ruckert C."/>
        </authorList>
    </citation>
    <scope>NUCLEOTIDE SEQUENCE</scope>
    <source>
        <strain evidence="14">CCM 7905</strain>
    </source>
</reference>
<dbReference type="Pfam" id="PF00970">
    <property type="entry name" value="FAD_binding_6"/>
    <property type="match status" value="1"/>
</dbReference>
<evidence type="ECO:0000256" key="11">
    <source>
        <dbReference type="RuleBase" id="RU000356"/>
    </source>
</evidence>
<dbReference type="PROSITE" id="PS51384">
    <property type="entry name" value="FAD_FR"/>
    <property type="match status" value="1"/>
</dbReference>
<dbReference type="InterPro" id="IPR000971">
    <property type="entry name" value="Globin"/>
</dbReference>
<feature type="domain" description="FAD-binding FR-type" evidence="13">
    <location>
        <begin position="143"/>
        <end position="243"/>
    </location>
</feature>
<keyword evidence="7" id="KW-0411">Iron-sulfur</keyword>
<dbReference type="PANTHER" id="PTHR47354:SF5">
    <property type="entry name" value="PROTEIN RFBI"/>
    <property type="match status" value="1"/>
</dbReference>
<reference evidence="14" key="2">
    <citation type="submission" date="2020-09" db="EMBL/GenBank/DDBJ databases">
        <authorList>
            <person name="Sun Q."/>
            <person name="Sedlacek I."/>
        </authorList>
    </citation>
    <scope>NUCLEOTIDE SEQUENCE</scope>
    <source>
        <strain evidence="14">CCM 7905</strain>
    </source>
</reference>
<evidence type="ECO:0000256" key="10">
    <source>
        <dbReference type="ARBA" id="ARBA00049433"/>
    </source>
</evidence>
<dbReference type="GO" id="GO:0019825">
    <property type="term" value="F:oxygen binding"/>
    <property type="evidence" value="ECO:0007669"/>
    <property type="project" value="InterPro"/>
</dbReference>
<accession>A0A917G872</accession>
<dbReference type="Gene3D" id="3.40.50.80">
    <property type="entry name" value="Nucleotide-binding domain of ferredoxin-NADP reductase (FNR) module"/>
    <property type="match status" value="1"/>
</dbReference>
<dbReference type="EC" id="1.14.12.17" evidence="4"/>
<evidence type="ECO:0000259" key="13">
    <source>
        <dbReference type="PROSITE" id="PS51384"/>
    </source>
</evidence>
<keyword evidence="11" id="KW-0479">Metal-binding</keyword>
<dbReference type="InterPro" id="IPR017927">
    <property type="entry name" value="FAD-bd_FR_type"/>
</dbReference>
<sequence>MDPRAISLVRTSFKAVAAVDGGPDKLTSSFYAFLFARNPEIRELFTATMTGQRERLVTAIAYVVDHLDDLEASLPFLEQLGRDHRKYGIVDRHYAAVGAALILALERFAGTELWTDEVAAAWDDAIAIIAGTMMNAANAETGPAAVGATVIEHVEVLQDVAIIRLQLDEPLKYAAGQYISVQVPSRPRMWRYLSPAIPANDAGQIEFHVRRVSGGWVSPAIVQRTEVGERWVVGSPLGSLGVAGAGGRNMLMVGSGTGLAPLRAQIMEMSARSQNPKVHLFMGGTYPCDLYDFDTMSDIARSNPWLTVVPVSENDTDPWWHDGGPVPALSRQLMPSPVGVLAASFGSWAERDVQIAGSPSMIAGTVDALVAGGTPHENIRHDPLI</sequence>
<protein>
    <recommendedName>
        <fullName evidence="4">nitric oxide dioxygenase</fullName>
        <ecNumber evidence="4">1.14.12.17</ecNumber>
    </recommendedName>
</protein>
<dbReference type="Pfam" id="PF00175">
    <property type="entry name" value="NAD_binding_1"/>
    <property type="match status" value="1"/>
</dbReference>
<evidence type="ECO:0000256" key="4">
    <source>
        <dbReference type="ARBA" id="ARBA00012229"/>
    </source>
</evidence>
<dbReference type="CDD" id="cd06187">
    <property type="entry name" value="O2ase_reductase_like"/>
    <property type="match status" value="1"/>
</dbReference>
<keyword evidence="11" id="KW-0561">Oxygen transport</keyword>
<name>A0A917G872_9NOCA</name>
<evidence type="ECO:0000313" key="14">
    <source>
        <dbReference type="EMBL" id="GGG28471.1"/>
    </source>
</evidence>
<dbReference type="CDD" id="cd19753">
    <property type="entry name" value="Mb-like_oxidoreductase"/>
    <property type="match status" value="1"/>
</dbReference>
<keyword evidence="11" id="KW-0408">Iron</keyword>
<dbReference type="AlphaFoldDB" id="A0A917G872"/>
<evidence type="ECO:0000256" key="6">
    <source>
        <dbReference type="ARBA" id="ARBA00022857"/>
    </source>
</evidence>
<evidence type="ECO:0000259" key="12">
    <source>
        <dbReference type="PROSITE" id="PS01033"/>
    </source>
</evidence>
<dbReference type="Pfam" id="PF00042">
    <property type="entry name" value="Globin"/>
    <property type="match status" value="1"/>
</dbReference>
<evidence type="ECO:0000256" key="9">
    <source>
        <dbReference type="ARBA" id="ARBA00048649"/>
    </source>
</evidence>
<dbReference type="SUPFAM" id="SSF46458">
    <property type="entry name" value="Globin-like"/>
    <property type="match status" value="1"/>
</dbReference>
<dbReference type="Gene3D" id="1.10.490.10">
    <property type="entry name" value="Globins"/>
    <property type="match status" value="1"/>
</dbReference>
<comment type="caution">
    <text evidence="14">The sequence shown here is derived from an EMBL/GenBank/DDBJ whole genome shotgun (WGS) entry which is preliminary data.</text>
</comment>
<comment type="cofactor">
    <cofactor evidence="1">
        <name>heme b</name>
        <dbReference type="ChEBI" id="CHEBI:60344"/>
    </cofactor>
</comment>
<organism evidence="14 15">
    <name type="scientific">Rhodococcoides trifolii</name>
    <dbReference type="NCBI Taxonomy" id="908250"/>
    <lineage>
        <taxon>Bacteria</taxon>
        <taxon>Bacillati</taxon>
        <taxon>Actinomycetota</taxon>
        <taxon>Actinomycetes</taxon>
        <taxon>Mycobacteriales</taxon>
        <taxon>Nocardiaceae</taxon>
        <taxon>Rhodococcoides</taxon>
    </lineage>
</organism>
<dbReference type="PRINTS" id="PR00410">
    <property type="entry name" value="PHEHYDRXLASE"/>
</dbReference>
<feature type="domain" description="Globin" evidence="12">
    <location>
        <begin position="1"/>
        <end position="138"/>
    </location>
</feature>
<comment type="cofactor">
    <cofactor evidence="2">
        <name>FAD</name>
        <dbReference type="ChEBI" id="CHEBI:57692"/>
    </cofactor>
</comment>
<comment type="similarity">
    <text evidence="3">In the C-terminal section; belongs to the flavoprotein pyridine nucleotide cytochrome reductase family.</text>
</comment>
<dbReference type="InterPro" id="IPR050415">
    <property type="entry name" value="MRET"/>
</dbReference>
<dbReference type="PROSITE" id="PS01033">
    <property type="entry name" value="GLOBIN"/>
    <property type="match status" value="1"/>
</dbReference>
<evidence type="ECO:0000256" key="1">
    <source>
        <dbReference type="ARBA" id="ARBA00001970"/>
    </source>
</evidence>
<dbReference type="InterPro" id="IPR009050">
    <property type="entry name" value="Globin-like_sf"/>
</dbReference>
<gene>
    <name evidence="14" type="ORF">GCM10007304_47930</name>
</gene>
<dbReference type="GO" id="GO:0005344">
    <property type="term" value="F:oxygen carrier activity"/>
    <property type="evidence" value="ECO:0007669"/>
    <property type="project" value="UniProtKB-KW"/>
</dbReference>
<dbReference type="InterPro" id="IPR008333">
    <property type="entry name" value="Cbr1-like_FAD-bd_dom"/>
</dbReference>
<keyword evidence="15" id="KW-1185">Reference proteome</keyword>
<dbReference type="SUPFAM" id="SSF52343">
    <property type="entry name" value="Ferredoxin reductase-like, C-terminal NADP-linked domain"/>
    <property type="match status" value="1"/>
</dbReference>
<dbReference type="InterPro" id="IPR017938">
    <property type="entry name" value="Riboflavin_synthase-like_b-brl"/>
</dbReference>
<keyword evidence="5" id="KW-0001">2Fe-2S</keyword>
<dbReference type="GO" id="GO:0051537">
    <property type="term" value="F:2 iron, 2 sulfur cluster binding"/>
    <property type="evidence" value="ECO:0007669"/>
    <property type="project" value="UniProtKB-KW"/>
</dbReference>
<dbReference type="Proteomes" id="UP000654257">
    <property type="component" value="Unassembled WGS sequence"/>
</dbReference>
<dbReference type="GO" id="GO:0008941">
    <property type="term" value="F:nitric oxide dioxygenase NAD(P)H activity"/>
    <property type="evidence" value="ECO:0007669"/>
    <property type="project" value="UniProtKB-EC"/>
</dbReference>
<dbReference type="GO" id="GO:0020037">
    <property type="term" value="F:heme binding"/>
    <property type="evidence" value="ECO:0007669"/>
    <property type="project" value="InterPro"/>
</dbReference>
<dbReference type="SUPFAM" id="SSF63380">
    <property type="entry name" value="Riboflavin synthase domain-like"/>
    <property type="match status" value="1"/>
</dbReference>